<dbReference type="PROSITE" id="PS51352">
    <property type="entry name" value="THIOREDOXIN_2"/>
    <property type="match status" value="1"/>
</dbReference>
<dbReference type="InterPro" id="IPR036249">
    <property type="entry name" value="Thioredoxin-like_sf"/>
</dbReference>
<keyword evidence="5" id="KW-0732">Signal</keyword>
<evidence type="ECO:0000256" key="2">
    <source>
        <dbReference type="ARBA" id="ARBA00023008"/>
    </source>
</evidence>
<feature type="binding site" evidence="3">
    <location>
        <position position="60"/>
    </location>
    <ligand>
        <name>Cu cation</name>
        <dbReference type="ChEBI" id="CHEBI:23378"/>
    </ligand>
</feature>
<dbReference type="Pfam" id="PF02630">
    <property type="entry name" value="SCO1-SenC"/>
    <property type="match status" value="1"/>
</dbReference>
<dbReference type="Proteomes" id="UP000254601">
    <property type="component" value="Unassembled WGS sequence"/>
</dbReference>
<protein>
    <submittedName>
        <fullName evidence="7">SCO1/SenC</fullName>
    </submittedName>
</protein>
<feature type="signal peptide" evidence="5">
    <location>
        <begin position="1"/>
        <end position="21"/>
    </location>
</feature>
<evidence type="ECO:0000259" key="6">
    <source>
        <dbReference type="PROSITE" id="PS51352"/>
    </source>
</evidence>
<evidence type="ECO:0000256" key="3">
    <source>
        <dbReference type="PIRSR" id="PIRSR603782-1"/>
    </source>
</evidence>
<comment type="similarity">
    <text evidence="1">Belongs to the SCO1/2 family.</text>
</comment>
<accession>A0A380MSE2</accession>
<sequence>MKTLIRVLLSLYLSVSLIATAAPTYQYQLQSTDGRTLTQADFPNQYQLIAFGFTHCPDVCPTTLYDFKQVLAKIAHPERLQMLFITIDPDRDNLDLLSKYIGYFDKRILGLRGNRAATDQAVENFNASYGYQIDGKKVAPENLPEKGNYTVYHSTLIYLLNRKGKLIDVFDYQSGAENLRKGVEAAIKEDQKD</sequence>
<feature type="chain" id="PRO_5016979242" evidence="5">
    <location>
        <begin position="22"/>
        <end position="193"/>
    </location>
</feature>
<organism evidence="7 8">
    <name type="scientific">Suttonella ornithocola</name>
    <dbReference type="NCBI Taxonomy" id="279832"/>
    <lineage>
        <taxon>Bacteria</taxon>
        <taxon>Pseudomonadati</taxon>
        <taxon>Pseudomonadota</taxon>
        <taxon>Gammaproteobacteria</taxon>
        <taxon>Cardiobacteriales</taxon>
        <taxon>Cardiobacteriaceae</taxon>
        <taxon>Suttonella</taxon>
    </lineage>
</organism>
<feature type="domain" description="Thioredoxin" evidence="6">
    <location>
        <begin position="16"/>
        <end position="192"/>
    </location>
</feature>
<feature type="binding site" evidence="3">
    <location>
        <position position="153"/>
    </location>
    <ligand>
        <name>Cu cation</name>
        <dbReference type="ChEBI" id="CHEBI:23378"/>
    </ligand>
</feature>
<name>A0A380MSE2_9GAMM</name>
<dbReference type="CDD" id="cd02968">
    <property type="entry name" value="SCO"/>
    <property type="match status" value="1"/>
</dbReference>
<evidence type="ECO:0000313" key="8">
    <source>
        <dbReference type="Proteomes" id="UP000254601"/>
    </source>
</evidence>
<dbReference type="OrthoDB" id="9790194at2"/>
<evidence type="ECO:0000313" key="7">
    <source>
        <dbReference type="EMBL" id="SUO95475.1"/>
    </source>
</evidence>
<dbReference type="Gene3D" id="3.40.30.10">
    <property type="entry name" value="Glutaredoxin"/>
    <property type="match status" value="1"/>
</dbReference>
<proteinExistence type="inferred from homology"/>
<keyword evidence="8" id="KW-1185">Reference proteome</keyword>
<dbReference type="InterPro" id="IPR013766">
    <property type="entry name" value="Thioredoxin_domain"/>
</dbReference>
<evidence type="ECO:0000256" key="1">
    <source>
        <dbReference type="ARBA" id="ARBA00010996"/>
    </source>
</evidence>
<keyword evidence="3" id="KW-0479">Metal-binding</keyword>
<dbReference type="AlphaFoldDB" id="A0A380MSE2"/>
<dbReference type="RefSeq" id="WP_072576341.1">
    <property type="nucleotide sequence ID" value="NZ_LWHB01000064.1"/>
</dbReference>
<keyword evidence="2 3" id="KW-0186">Copper</keyword>
<dbReference type="SUPFAM" id="SSF52833">
    <property type="entry name" value="Thioredoxin-like"/>
    <property type="match status" value="1"/>
</dbReference>
<keyword evidence="4" id="KW-1015">Disulfide bond</keyword>
<dbReference type="PANTHER" id="PTHR12151">
    <property type="entry name" value="ELECTRON TRANSPORT PROTIN SCO1/SENC FAMILY MEMBER"/>
    <property type="match status" value="1"/>
</dbReference>
<dbReference type="PANTHER" id="PTHR12151:SF25">
    <property type="entry name" value="LINALOOL DEHYDRATASE_ISOMERASE DOMAIN-CONTAINING PROTEIN"/>
    <property type="match status" value="1"/>
</dbReference>
<dbReference type="EMBL" id="UHIC01000001">
    <property type="protein sequence ID" value="SUO95475.1"/>
    <property type="molecule type" value="Genomic_DNA"/>
</dbReference>
<dbReference type="GO" id="GO:0046872">
    <property type="term" value="F:metal ion binding"/>
    <property type="evidence" value="ECO:0007669"/>
    <property type="project" value="UniProtKB-KW"/>
</dbReference>
<evidence type="ECO:0000256" key="4">
    <source>
        <dbReference type="PIRSR" id="PIRSR603782-2"/>
    </source>
</evidence>
<dbReference type="InterPro" id="IPR003782">
    <property type="entry name" value="SCO1/SenC"/>
</dbReference>
<evidence type="ECO:0000256" key="5">
    <source>
        <dbReference type="SAM" id="SignalP"/>
    </source>
</evidence>
<gene>
    <name evidence="7" type="ORF">NCTC13337_01373</name>
</gene>
<reference evidence="7 8" key="1">
    <citation type="submission" date="2018-06" db="EMBL/GenBank/DDBJ databases">
        <authorList>
            <consortium name="Pathogen Informatics"/>
            <person name="Doyle S."/>
        </authorList>
    </citation>
    <scope>NUCLEOTIDE SEQUENCE [LARGE SCALE GENOMIC DNA]</scope>
    <source>
        <strain evidence="7 8">NCTC13337</strain>
    </source>
</reference>
<feature type="disulfide bond" description="Redox-active" evidence="4">
    <location>
        <begin position="56"/>
        <end position="60"/>
    </location>
</feature>
<feature type="binding site" evidence="3">
    <location>
        <position position="56"/>
    </location>
    <ligand>
        <name>Cu cation</name>
        <dbReference type="ChEBI" id="CHEBI:23378"/>
    </ligand>
</feature>